<dbReference type="PROSITE" id="PS51257">
    <property type="entry name" value="PROKAR_LIPOPROTEIN"/>
    <property type="match status" value="1"/>
</dbReference>
<sequence length="128" mass="14581">MKHCFFPLLLIVTLISCKQLTPGLHDGKYIFTDSAHTPLLEESIIIHGHSASLHFRALFNKSKLSKTKYLCFQDSSKIVLYMGRRQRPLSIQVNQQGNLLLDGHVFTKQQVPVISNTPVSAFFLQDRK</sequence>
<accession>A0A562S984</accession>
<evidence type="ECO:0008006" key="3">
    <source>
        <dbReference type="Google" id="ProtNLM"/>
    </source>
</evidence>
<keyword evidence="2" id="KW-1185">Reference proteome</keyword>
<dbReference type="RefSeq" id="WP_144888656.1">
    <property type="nucleotide sequence ID" value="NZ_VLLE01000008.1"/>
</dbReference>
<reference evidence="1 2" key="1">
    <citation type="journal article" date="2015" name="Stand. Genomic Sci.">
        <title>Genomic Encyclopedia of Bacterial and Archaeal Type Strains, Phase III: the genomes of soil and plant-associated and newly described type strains.</title>
        <authorList>
            <person name="Whitman W.B."/>
            <person name="Woyke T."/>
            <person name="Klenk H.P."/>
            <person name="Zhou Y."/>
            <person name="Lilburn T.G."/>
            <person name="Beck B.J."/>
            <person name="De Vos P."/>
            <person name="Vandamme P."/>
            <person name="Eisen J.A."/>
            <person name="Garrity G."/>
            <person name="Hugenholtz P."/>
            <person name="Kyrpides N.C."/>
        </authorList>
    </citation>
    <scope>NUCLEOTIDE SEQUENCE [LARGE SCALE GENOMIC DNA]</scope>
    <source>
        <strain evidence="1 2">CGMCC 1.7271</strain>
    </source>
</reference>
<dbReference type="AlphaFoldDB" id="A0A562S984"/>
<gene>
    <name evidence="1" type="ORF">IQ13_4199</name>
</gene>
<comment type="caution">
    <text evidence="1">The sequence shown here is derived from an EMBL/GenBank/DDBJ whole genome shotgun (WGS) entry which is preliminary data.</text>
</comment>
<organism evidence="1 2">
    <name type="scientific">Lacibacter cauensis</name>
    <dbReference type="NCBI Taxonomy" id="510947"/>
    <lineage>
        <taxon>Bacteria</taxon>
        <taxon>Pseudomonadati</taxon>
        <taxon>Bacteroidota</taxon>
        <taxon>Chitinophagia</taxon>
        <taxon>Chitinophagales</taxon>
        <taxon>Chitinophagaceae</taxon>
        <taxon>Lacibacter</taxon>
    </lineage>
</organism>
<dbReference type="Proteomes" id="UP000316167">
    <property type="component" value="Unassembled WGS sequence"/>
</dbReference>
<protein>
    <recommendedName>
        <fullName evidence="3">NlpE-like protein</fullName>
    </recommendedName>
</protein>
<evidence type="ECO:0000313" key="2">
    <source>
        <dbReference type="Proteomes" id="UP000316167"/>
    </source>
</evidence>
<dbReference type="EMBL" id="VLLE01000008">
    <property type="protein sequence ID" value="TWI77957.1"/>
    <property type="molecule type" value="Genomic_DNA"/>
</dbReference>
<proteinExistence type="predicted"/>
<evidence type="ECO:0000313" key="1">
    <source>
        <dbReference type="EMBL" id="TWI77957.1"/>
    </source>
</evidence>
<name>A0A562S984_9BACT</name>